<evidence type="ECO:0000313" key="1">
    <source>
        <dbReference type="EMBL" id="CAD7678120.1"/>
    </source>
</evidence>
<comment type="caution">
    <text evidence="1">The sequence shown here is derived from an EMBL/GenBank/DDBJ whole genome shotgun (WGS) entry which is preliminary data.</text>
</comment>
<name>A0A811YKR2_NYCPR</name>
<dbReference type="EMBL" id="CAJHUB010000680">
    <property type="protein sequence ID" value="CAD7678120.1"/>
    <property type="molecule type" value="Genomic_DNA"/>
</dbReference>
<evidence type="ECO:0000313" key="2">
    <source>
        <dbReference type="Proteomes" id="UP000645828"/>
    </source>
</evidence>
<dbReference type="AlphaFoldDB" id="A0A811YKR2"/>
<protein>
    <submittedName>
        <fullName evidence="1">(raccoon dog) hypothetical protein</fullName>
    </submittedName>
</protein>
<accession>A0A811YKR2</accession>
<dbReference type="Proteomes" id="UP000645828">
    <property type="component" value="Unassembled WGS sequence"/>
</dbReference>
<keyword evidence="2" id="KW-1185">Reference proteome</keyword>
<organism evidence="1 2">
    <name type="scientific">Nyctereutes procyonoides</name>
    <name type="common">Raccoon dog</name>
    <name type="synonym">Canis procyonoides</name>
    <dbReference type="NCBI Taxonomy" id="34880"/>
    <lineage>
        <taxon>Eukaryota</taxon>
        <taxon>Metazoa</taxon>
        <taxon>Chordata</taxon>
        <taxon>Craniata</taxon>
        <taxon>Vertebrata</taxon>
        <taxon>Euteleostomi</taxon>
        <taxon>Mammalia</taxon>
        <taxon>Eutheria</taxon>
        <taxon>Laurasiatheria</taxon>
        <taxon>Carnivora</taxon>
        <taxon>Caniformia</taxon>
        <taxon>Canidae</taxon>
        <taxon>Nyctereutes</taxon>
    </lineage>
</organism>
<reference evidence="1" key="1">
    <citation type="submission" date="2020-12" db="EMBL/GenBank/DDBJ databases">
        <authorList>
            <consortium name="Molecular Ecology Group"/>
        </authorList>
    </citation>
    <scope>NUCLEOTIDE SEQUENCE</scope>
    <source>
        <strain evidence="1">TBG_1078</strain>
    </source>
</reference>
<sequence length="124" mass="14156">MNGPYIMHIYPWSTTIPKQMAFLLIYQQKVNSSLTLCHNAYVIHLTSSHYLGILSSHIIPRKRMLGKVILLFIVPGGSHSWHDVSSSNPLPNVFISHVPYLNPRISGFSLYLPFLFSLKFFLTP</sequence>
<proteinExistence type="predicted"/>
<gene>
    <name evidence="1" type="ORF">NYPRO_LOCUS10918</name>
</gene>